<dbReference type="Proteomes" id="UP001162162">
    <property type="component" value="Unassembled WGS sequence"/>
</dbReference>
<protein>
    <submittedName>
        <fullName evidence="1">Uncharacterized protein</fullName>
    </submittedName>
</protein>
<organism evidence="1 2">
    <name type="scientific">Aromia moschata</name>
    <dbReference type="NCBI Taxonomy" id="1265417"/>
    <lineage>
        <taxon>Eukaryota</taxon>
        <taxon>Metazoa</taxon>
        <taxon>Ecdysozoa</taxon>
        <taxon>Arthropoda</taxon>
        <taxon>Hexapoda</taxon>
        <taxon>Insecta</taxon>
        <taxon>Pterygota</taxon>
        <taxon>Neoptera</taxon>
        <taxon>Endopterygota</taxon>
        <taxon>Coleoptera</taxon>
        <taxon>Polyphaga</taxon>
        <taxon>Cucujiformia</taxon>
        <taxon>Chrysomeloidea</taxon>
        <taxon>Cerambycidae</taxon>
        <taxon>Cerambycinae</taxon>
        <taxon>Callichromatini</taxon>
        <taxon>Aromia</taxon>
    </lineage>
</organism>
<keyword evidence="2" id="KW-1185">Reference proteome</keyword>
<sequence length="104" mass="11837">MFVTDGAATMSVVGCSLQKYGCDMIHVTKVDALIANTKKVFLKSLKRLRAFHSRCPNILEPPQPIPTRWGIRLEAAFYYAKYYEKIKAVILEFNPNEAATIKER</sequence>
<evidence type="ECO:0000313" key="2">
    <source>
        <dbReference type="Proteomes" id="UP001162162"/>
    </source>
</evidence>
<dbReference type="AlphaFoldDB" id="A0AAV8YBU9"/>
<comment type="caution">
    <text evidence="1">The sequence shown here is derived from an EMBL/GenBank/DDBJ whole genome shotgun (WGS) entry which is preliminary data.</text>
</comment>
<dbReference type="EMBL" id="JAPWTK010000125">
    <property type="protein sequence ID" value="KAJ8949019.1"/>
    <property type="molecule type" value="Genomic_DNA"/>
</dbReference>
<name>A0AAV8YBU9_9CUCU</name>
<accession>A0AAV8YBU9</accession>
<gene>
    <name evidence="1" type="ORF">NQ318_005193</name>
</gene>
<evidence type="ECO:0000313" key="1">
    <source>
        <dbReference type="EMBL" id="KAJ8949019.1"/>
    </source>
</evidence>
<proteinExistence type="predicted"/>
<reference evidence="1" key="1">
    <citation type="journal article" date="2023" name="Insect Mol. Biol.">
        <title>Genome sequencing provides insights into the evolution of gene families encoding plant cell wall-degrading enzymes in longhorned beetles.</title>
        <authorList>
            <person name="Shin N.R."/>
            <person name="Okamura Y."/>
            <person name="Kirsch R."/>
            <person name="Pauchet Y."/>
        </authorList>
    </citation>
    <scope>NUCLEOTIDE SEQUENCE</scope>
    <source>
        <strain evidence="1">AMC_N1</strain>
    </source>
</reference>